<dbReference type="InterPro" id="IPR006140">
    <property type="entry name" value="D-isomer_DH_NAD-bd"/>
</dbReference>
<dbReference type="InterPro" id="IPR006139">
    <property type="entry name" value="D-isomer_2_OHA_DH_cat_dom"/>
</dbReference>
<keyword evidence="3" id="KW-0520">NAD</keyword>
<evidence type="ECO:0000256" key="4">
    <source>
        <dbReference type="RuleBase" id="RU003719"/>
    </source>
</evidence>
<evidence type="ECO:0000256" key="1">
    <source>
        <dbReference type="ARBA" id="ARBA00005854"/>
    </source>
</evidence>
<dbReference type="PANTHER" id="PTHR43026:SF1">
    <property type="entry name" value="2-HYDROXYACID DEHYDROGENASE HOMOLOG 1-RELATED"/>
    <property type="match status" value="1"/>
</dbReference>
<dbReference type="PROSITE" id="PS00671">
    <property type="entry name" value="D_2_HYDROXYACID_DH_3"/>
    <property type="match status" value="1"/>
</dbReference>
<evidence type="ECO:0000256" key="3">
    <source>
        <dbReference type="ARBA" id="ARBA00023027"/>
    </source>
</evidence>
<dbReference type="GO" id="GO:0051287">
    <property type="term" value="F:NAD binding"/>
    <property type="evidence" value="ECO:0007669"/>
    <property type="project" value="InterPro"/>
</dbReference>
<name>R9GQW5_9SPHI</name>
<dbReference type="PROSITE" id="PS00065">
    <property type="entry name" value="D_2_HYDROXYACID_DH_1"/>
    <property type="match status" value="1"/>
</dbReference>
<dbReference type="Gene3D" id="3.40.50.720">
    <property type="entry name" value="NAD(P)-binding Rossmann-like Domain"/>
    <property type="match status" value="2"/>
</dbReference>
<dbReference type="Pfam" id="PF02826">
    <property type="entry name" value="2-Hacid_dh_C"/>
    <property type="match status" value="1"/>
</dbReference>
<sequence>MKQEFGIKIMVYELRDDERNVFENLAQELHVEYTFSHKMLNMETIPLAQGCQGICILGISKISADILRQMKEMKISYLSTRSVGFNNIDMEAARKLNIRVSNADYGPDGVADYTLMLILMSLRKYKQAMFRGNVNDYSLKGLQGKEMKDMTVGIIGTGRIGARVIDFLSGFGCRVLAYDPYPQEKVKGKATYTDLETLYEESDIISLHVPLMEQTFRMINRTSLSKMKNGVIVVNCSRGELMNIPDVIEGIETEKIGALALDVFENEDGIYHFDRRTDIIINRDMAYIRQFPNVIMTQHMAFYTENAVKSMVSCGVKNLVSFIKESRADNEI</sequence>
<dbReference type="PROSITE" id="PS00670">
    <property type="entry name" value="D_2_HYDROXYACID_DH_2"/>
    <property type="match status" value="1"/>
</dbReference>
<dbReference type="AlphaFoldDB" id="R9GQW5"/>
<protein>
    <submittedName>
        <fullName evidence="7">D-lactate dehydrogenase</fullName>
        <ecNumber evidence="7">1.1.1.28</ecNumber>
    </submittedName>
</protein>
<evidence type="ECO:0000313" key="8">
    <source>
        <dbReference type="Proteomes" id="UP000014174"/>
    </source>
</evidence>
<dbReference type="Proteomes" id="UP000014174">
    <property type="component" value="Unassembled WGS sequence"/>
</dbReference>
<accession>R9GQW5</accession>
<comment type="similarity">
    <text evidence="1 4">Belongs to the D-isomer specific 2-hydroxyacid dehydrogenase family.</text>
</comment>
<feature type="domain" description="D-isomer specific 2-hydroxyacid dehydrogenase NAD-binding" evidence="6">
    <location>
        <begin position="116"/>
        <end position="301"/>
    </location>
</feature>
<reference evidence="7 8" key="1">
    <citation type="journal article" date="2013" name="Genome Announc.">
        <title>Draft Genome Sequence of Arcticibacter svalbardensis Strain MN12-7T, a Member of the Family Sphingobacteriaceae Isolated from an Arctic Soil Sample.</title>
        <authorList>
            <person name="Shivaji S."/>
            <person name="Ara S."/>
            <person name="Prasad S."/>
            <person name="Manasa B.P."/>
            <person name="Begum Z."/>
            <person name="Singh A."/>
            <person name="Kumar Pinnaka A."/>
        </authorList>
    </citation>
    <scope>NUCLEOTIDE SEQUENCE [LARGE SCALE GENOMIC DNA]</scope>
    <source>
        <strain evidence="7 8">MN12-7</strain>
    </source>
</reference>
<comment type="caution">
    <text evidence="7">The sequence shown here is derived from an EMBL/GenBank/DDBJ whole genome shotgun (WGS) entry which is preliminary data.</text>
</comment>
<evidence type="ECO:0000259" key="6">
    <source>
        <dbReference type="Pfam" id="PF02826"/>
    </source>
</evidence>
<dbReference type="EC" id="1.1.1.28" evidence="7"/>
<dbReference type="GO" id="GO:0008720">
    <property type="term" value="F:D-lactate dehydrogenase (NAD+) activity"/>
    <property type="evidence" value="ECO:0007669"/>
    <property type="project" value="UniProtKB-EC"/>
</dbReference>
<organism evidence="7 8">
    <name type="scientific">Arcticibacter svalbardensis MN12-7</name>
    <dbReference type="NCBI Taxonomy" id="1150600"/>
    <lineage>
        <taxon>Bacteria</taxon>
        <taxon>Pseudomonadati</taxon>
        <taxon>Bacteroidota</taxon>
        <taxon>Sphingobacteriia</taxon>
        <taxon>Sphingobacteriales</taxon>
        <taxon>Sphingobacteriaceae</taxon>
        <taxon>Arcticibacter</taxon>
    </lineage>
</organism>
<dbReference type="InterPro" id="IPR029753">
    <property type="entry name" value="D-isomer_DH_CS"/>
</dbReference>
<proteinExistence type="inferred from homology"/>
<feature type="domain" description="D-isomer specific 2-hydroxyacid dehydrogenase catalytic" evidence="5">
    <location>
        <begin position="11"/>
        <end position="331"/>
    </location>
</feature>
<gene>
    <name evidence="7" type="ORF">ADIARSV_2938</name>
</gene>
<dbReference type="SUPFAM" id="SSF51735">
    <property type="entry name" value="NAD(P)-binding Rossmann-fold domains"/>
    <property type="match status" value="1"/>
</dbReference>
<evidence type="ECO:0000256" key="2">
    <source>
        <dbReference type="ARBA" id="ARBA00023002"/>
    </source>
</evidence>
<keyword evidence="2 4" id="KW-0560">Oxidoreductase</keyword>
<dbReference type="EMBL" id="AQPN01000101">
    <property type="protein sequence ID" value="EOR93945.1"/>
    <property type="molecule type" value="Genomic_DNA"/>
</dbReference>
<evidence type="ECO:0000259" key="5">
    <source>
        <dbReference type="Pfam" id="PF00389"/>
    </source>
</evidence>
<dbReference type="Pfam" id="PF00389">
    <property type="entry name" value="2-Hacid_dh"/>
    <property type="match status" value="1"/>
</dbReference>
<dbReference type="InterPro" id="IPR058205">
    <property type="entry name" value="D-LDH-like"/>
</dbReference>
<dbReference type="CDD" id="cd12185">
    <property type="entry name" value="HGDH_LDH_like"/>
    <property type="match status" value="1"/>
</dbReference>
<dbReference type="eggNOG" id="COG1052">
    <property type="taxonomic scope" value="Bacteria"/>
</dbReference>
<dbReference type="PANTHER" id="PTHR43026">
    <property type="entry name" value="2-HYDROXYACID DEHYDROGENASE HOMOLOG 1-RELATED"/>
    <property type="match status" value="1"/>
</dbReference>
<keyword evidence="8" id="KW-1185">Reference proteome</keyword>
<dbReference type="InterPro" id="IPR036291">
    <property type="entry name" value="NAD(P)-bd_dom_sf"/>
</dbReference>
<dbReference type="PATRIC" id="fig|1150600.3.peg.2908"/>
<dbReference type="InterPro" id="IPR029752">
    <property type="entry name" value="D-isomer_DH_CS1"/>
</dbReference>
<dbReference type="SUPFAM" id="SSF52283">
    <property type="entry name" value="Formate/glycerate dehydrogenase catalytic domain-like"/>
    <property type="match status" value="1"/>
</dbReference>
<evidence type="ECO:0000313" key="7">
    <source>
        <dbReference type="EMBL" id="EOR93945.1"/>
    </source>
</evidence>
<dbReference type="RefSeq" id="WP_016196169.1">
    <property type="nucleotide sequence ID" value="NZ_AQPN01000101.1"/>
</dbReference>
<dbReference type="STRING" id="1150600.ADIARSV_2938"/>